<protein>
    <recommendedName>
        <fullName evidence="1">Serine-threonine/tyrosine-protein kinase catalytic domain-containing protein</fullName>
    </recommendedName>
</protein>
<dbReference type="InterPro" id="IPR001245">
    <property type="entry name" value="Ser-Thr/Tyr_kinase_cat_dom"/>
</dbReference>
<feature type="non-terminal residue" evidence="2">
    <location>
        <position position="85"/>
    </location>
</feature>
<proteinExistence type="predicted"/>
<dbReference type="AlphaFoldDB" id="A0AAD5MK87"/>
<keyword evidence="3" id="KW-1185">Reference proteome</keyword>
<dbReference type="Gene3D" id="1.10.510.10">
    <property type="entry name" value="Transferase(Phosphotransferase) domain 1"/>
    <property type="match status" value="1"/>
</dbReference>
<dbReference type="EMBL" id="JAHQIW010003765">
    <property type="protein sequence ID" value="KAJ1360032.1"/>
    <property type="molecule type" value="Genomic_DNA"/>
</dbReference>
<organism evidence="2 3">
    <name type="scientific">Parelaphostrongylus tenuis</name>
    <name type="common">Meningeal worm</name>
    <dbReference type="NCBI Taxonomy" id="148309"/>
    <lineage>
        <taxon>Eukaryota</taxon>
        <taxon>Metazoa</taxon>
        <taxon>Ecdysozoa</taxon>
        <taxon>Nematoda</taxon>
        <taxon>Chromadorea</taxon>
        <taxon>Rhabditida</taxon>
        <taxon>Rhabditina</taxon>
        <taxon>Rhabditomorpha</taxon>
        <taxon>Strongyloidea</taxon>
        <taxon>Metastrongylidae</taxon>
        <taxon>Parelaphostrongylus</taxon>
    </lineage>
</organism>
<dbReference type="GO" id="GO:0004672">
    <property type="term" value="F:protein kinase activity"/>
    <property type="evidence" value="ECO:0007669"/>
    <property type="project" value="InterPro"/>
</dbReference>
<dbReference type="InterPro" id="IPR011009">
    <property type="entry name" value="Kinase-like_dom_sf"/>
</dbReference>
<gene>
    <name evidence="2" type="ORF">KIN20_018907</name>
</gene>
<sequence length="85" mass="9604">NLVKLHGMVFSDRDVMVVMELVSGGGLDSYLKKKTLVLERLKSPYFSRITQIPTAFSSYQRSPSFQIAERLVTLRLGFHRDGGDV</sequence>
<dbReference type="Proteomes" id="UP001196413">
    <property type="component" value="Unassembled WGS sequence"/>
</dbReference>
<comment type="caution">
    <text evidence="2">The sequence shown here is derived from an EMBL/GenBank/DDBJ whole genome shotgun (WGS) entry which is preliminary data.</text>
</comment>
<evidence type="ECO:0000313" key="3">
    <source>
        <dbReference type="Proteomes" id="UP001196413"/>
    </source>
</evidence>
<evidence type="ECO:0000313" key="2">
    <source>
        <dbReference type="EMBL" id="KAJ1360032.1"/>
    </source>
</evidence>
<reference evidence="2" key="1">
    <citation type="submission" date="2021-06" db="EMBL/GenBank/DDBJ databases">
        <title>Parelaphostrongylus tenuis whole genome reference sequence.</title>
        <authorList>
            <person name="Garwood T.J."/>
            <person name="Larsen P.A."/>
            <person name="Fountain-Jones N.M."/>
            <person name="Garbe J.R."/>
            <person name="Macchietto M.G."/>
            <person name="Kania S.A."/>
            <person name="Gerhold R.W."/>
            <person name="Richards J.E."/>
            <person name="Wolf T.M."/>
        </authorList>
    </citation>
    <scope>NUCLEOTIDE SEQUENCE</scope>
    <source>
        <strain evidence="2">MNPRO001-30</strain>
        <tissue evidence="2">Meninges</tissue>
    </source>
</reference>
<name>A0AAD5MK87_PARTN</name>
<dbReference type="SUPFAM" id="SSF56112">
    <property type="entry name" value="Protein kinase-like (PK-like)"/>
    <property type="match status" value="1"/>
</dbReference>
<evidence type="ECO:0000259" key="1">
    <source>
        <dbReference type="Pfam" id="PF07714"/>
    </source>
</evidence>
<dbReference type="Pfam" id="PF07714">
    <property type="entry name" value="PK_Tyr_Ser-Thr"/>
    <property type="match status" value="1"/>
</dbReference>
<feature type="domain" description="Serine-threonine/tyrosine-protein kinase catalytic" evidence="1">
    <location>
        <begin position="1"/>
        <end position="41"/>
    </location>
</feature>
<accession>A0AAD5MK87</accession>